<dbReference type="NCBIfam" id="TIGR03723">
    <property type="entry name" value="T6A_TsaD_YgjD"/>
    <property type="match status" value="1"/>
</dbReference>
<dbReference type="SUPFAM" id="SSF53067">
    <property type="entry name" value="Actin-like ATPase domain"/>
    <property type="match status" value="2"/>
</dbReference>
<evidence type="ECO:0000256" key="3">
    <source>
        <dbReference type="ARBA" id="ARBA00022694"/>
    </source>
</evidence>
<feature type="binding site" evidence="8">
    <location>
        <position position="175"/>
    </location>
    <ligand>
        <name>substrate</name>
    </ligand>
</feature>
<dbReference type="PANTHER" id="PTHR11735:SF6">
    <property type="entry name" value="TRNA N6-ADENOSINE THREONYLCARBAMOYLTRANSFERASE, MITOCHONDRIAL"/>
    <property type="match status" value="1"/>
</dbReference>
<reference evidence="10 11" key="1">
    <citation type="journal article" date="2016" name="Nat. Commun.">
        <title>Thousands of microbial genomes shed light on interconnected biogeochemical processes in an aquifer system.</title>
        <authorList>
            <person name="Anantharaman K."/>
            <person name="Brown C.T."/>
            <person name="Hug L.A."/>
            <person name="Sharon I."/>
            <person name="Castelle C.J."/>
            <person name="Probst A.J."/>
            <person name="Thomas B.C."/>
            <person name="Singh A."/>
            <person name="Wilkins M.J."/>
            <person name="Karaoz U."/>
            <person name="Brodie E.L."/>
            <person name="Williams K.H."/>
            <person name="Hubbard S.S."/>
            <person name="Banfield J.F."/>
        </authorList>
    </citation>
    <scope>NUCLEOTIDE SEQUENCE [LARGE SCALE GENOMIC DNA]</scope>
</reference>
<dbReference type="AlphaFoldDB" id="A0A1F4V5I1"/>
<dbReference type="InterPro" id="IPR017861">
    <property type="entry name" value="KAE1/TsaD"/>
</dbReference>
<evidence type="ECO:0000256" key="5">
    <source>
        <dbReference type="ARBA" id="ARBA00023004"/>
    </source>
</evidence>
<organism evidence="10 11">
    <name type="scientific">candidate division WWE3 bacterium RIFCSPLOWO2_01_FULL_39_13</name>
    <dbReference type="NCBI Taxonomy" id="1802624"/>
    <lineage>
        <taxon>Bacteria</taxon>
        <taxon>Katanobacteria</taxon>
    </lineage>
</organism>
<comment type="function">
    <text evidence="8">Required for the formation of a threonylcarbamoyl group on adenosine at position 37 (t(6)A37) in tRNAs that read codons beginning with adenine. Is involved in the transfer of the threonylcarbamoyl moiety of threonylcarbamoyl-AMP (TC-AMP) to the N6 group of A37, together with TsaE and TsaB. TsaD likely plays a direct catalytic role in this reaction.</text>
</comment>
<keyword evidence="6 8" id="KW-0012">Acyltransferase</keyword>
<dbReference type="InterPro" id="IPR022450">
    <property type="entry name" value="TsaD"/>
</dbReference>
<accession>A0A1F4V5I1</accession>
<feature type="binding site" evidence="8">
    <location>
        <position position="329"/>
    </location>
    <ligand>
        <name>Fe cation</name>
        <dbReference type="ChEBI" id="CHEBI:24875"/>
    </ligand>
</feature>
<evidence type="ECO:0000256" key="2">
    <source>
        <dbReference type="ARBA" id="ARBA00022679"/>
    </source>
</evidence>
<evidence type="ECO:0000313" key="11">
    <source>
        <dbReference type="Proteomes" id="UP000178771"/>
    </source>
</evidence>
<comment type="similarity">
    <text evidence="8">Belongs to the KAE1 / TsaD family.</text>
</comment>
<feature type="binding site" evidence="8">
    <location>
        <position position="192"/>
    </location>
    <ligand>
        <name>substrate</name>
    </ligand>
</feature>
<feature type="binding site" evidence="8">
    <location>
        <position position="114"/>
    </location>
    <ligand>
        <name>Fe cation</name>
        <dbReference type="ChEBI" id="CHEBI:24875"/>
    </ligand>
</feature>
<protein>
    <recommendedName>
        <fullName evidence="8">tRNA N6-adenosine threonylcarbamoyltransferase</fullName>
        <ecNumber evidence="8">2.3.1.234</ecNumber>
    </recommendedName>
    <alternativeName>
        <fullName evidence="8">N6-L-threonylcarbamoyladenine synthase</fullName>
        <shortName evidence="8">t(6)A synthase</shortName>
    </alternativeName>
    <alternativeName>
        <fullName evidence="8">t(6)A37 threonylcarbamoyladenosine biosynthesis protein TsaD</fullName>
    </alternativeName>
    <alternativeName>
        <fullName evidence="8">tRNA threonylcarbamoyladenosine biosynthesis protein TsaD</fullName>
    </alternativeName>
</protein>
<dbReference type="HAMAP" id="MF_01445">
    <property type="entry name" value="TsaD"/>
    <property type="match status" value="1"/>
</dbReference>
<evidence type="ECO:0000256" key="8">
    <source>
        <dbReference type="HAMAP-Rule" id="MF_01445"/>
    </source>
</evidence>
<dbReference type="GO" id="GO:0005737">
    <property type="term" value="C:cytoplasm"/>
    <property type="evidence" value="ECO:0007669"/>
    <property type="project" value="UniProtKB-SubCell"/>
</dbReference>
<dbReference type="FunFam" id="3.30.420.40:FF:000040">
    <property type="entry name" value="tRNA N6-adenosine threonylcarbamoyltransferase"/>
    <property type="match status" value="1"/>
</dbReference>
<dbReference type="Pfam" id="PF00814">
    <property type="entry name" value="TsaD"/>
    <property type="match status" value="1"/>
</dbReference>
<sequence length="362" mass="40104">MKILAIDTSCDDTSVAVSENLSIKSNVFWSKIKEYAKWQGVMPLEAKRQHEEFLPAATEECFNTAKLSCSDVDAVAVTQGPGLAIALEAGISCAKNISQKYKIPLIAVNHMAGHIYSCLARDENNKPFSGIEDFEFPLIALTVSGGHTDLYLMTDHLKFSHIGETIDDAVGESFDKVGRMLGMEYPAGPKIELSAKLGDKMRYKFPRPLMDQDNFNFSFSGLKTAVLYQILSILGKYKSKPGKKAFKVDDLSQNLSTDTINDLAASFQQAAIDCLVERSEKAVKKYKPKMFIVGGGVIANSALREQVENMAERNRIPLYYPKPLWLCTDNAAMIAAVAYFYAQKRDFVKSPQAIDRIPNLAI</sequence>
<dbReference type="InterPro" id="IPR043129">
    <property type="entry name" value="ATPase_NBD"/>
</dbReference>
<comment type="catalytic activity">
    <reaction evidence="7 8">
        <text>L-threonylcarbamoyladenylate + adenosine(37) in tRNA = N(6)-L-threonylcarbamoyladenosine(37) in tRNA + AMP + H(+)</text>
        <dbReference type="Rhea" id="RHEA:37059"/>
        <dbReference type="Rhea" id="RHEA-COMP:10162"/>
        <dbReference type="Rhea" id="RHEA-COMP:10163"/>
        <dbReference type="ChEBI" id="CHEBI:15378"/>
        <dbReference type="ChEBI" id="CHEBI:73682"/>
        <dbReference type="ChEBI" id="CHEBI:74411"/>
        <dbReference type="ChEBI" id="CHEBI:74418"/>
        <dbReference type="ChEBI" id="CHEBI:456215"/>
        <dbReference type="EC" id="2.3.1.234"/>
    </reaction>
</comment>
<dbReference type="EC" id="2.3.1.234" evidence="8"/>
<feature type="binding site" evidence="8">
    <location>
        <begin position="142"/>
        <end position="146"/>
    </location>
    <ligand>
        <name>substrate</name>
    </ligand>
</feature>
<feature type="binding site" evidence="8">
    <location>
        <position position="300"/>
    </location>
    <ligand>
        <name>substrate</name>
    </ligand>
</feature>
<evidence type="ECO:0000256" key="4">
    <source>
        <dbReference type="ARBA" id="ARBA00022723"/>
    </source>
</evidence>
<dbReference type="GO" id="GO:0005506">
    <property type="term" value="F:iron ion binding"/>
    <property type="evidence" value="ECO:0007669"/>
    <property type="project" value="UniProtKB-UniRule"/>
</dbReference>
<name>A0A1F4V5I1_UNCKA</name>
<comment type="caution">
    <text evidence="10">The sequence shown here is derived from an EMBL/GenBank/DDBJ whole genome shotgun (WGS) entry which is preliminary data.</text>
</comment>
<dbReference type="PANTHER" id="PTHR11735">
    <property type="entry name" value="TRNA N6-ADENOSINE THREONYLCARBAMOYLTRANSFERASE"/>
    <property type="match status" value="1"/>
</dbReference>
<dbReference type="NCBIfam" id="TIGR00329">
    <property type="entry name" value="gcp_kae1"/>
    <property type="match status" value="1"/>
</dbReference>
<evidence type="ECO:0000256" key="7">
    <source>
        <dbReference type="ARBA" id="ARBA00048117"/>
    </source>
</evidence>
<evidence type="ECO:0000259" key="9">
    <source>
        <dbReference type="Pfam" id="PF00814"/>
    </source>
</evidence>
<evidence type="ECO:0000256" key="6">
    <source>
        <dbReference type="ARBA" id="ARBA00023315"/>
    </source>
</evidence>
<dbReference type="Gene3D" id="3.30.420.40">
    <property type="match status" value="2"/>
</dbReference>
<evidence type="ECO:0000313" key="10">
    <source>
        <dbReference type="EMBL" id="OGC52421.1"/>
    </source>
</evidence>
<dbReference type="EMBL" id="MEVH01000001">
    <property type="protein sequence ID" value="OGC52421.1"/>
    <property type="molecule type" value="Genomic_DNA"/>
</dbReference>
<keyword evidence="5 8" id="KW-0408">Iron</keyword>
<feature type="binding site" evidence="8">
    <location>
        <position position="110"/>
    </location>
    <ligand>
        <name>Fe cation</name>
        <dbReference type="ChEBI" id="CHEBI:24875"/>
    </ligand>
</feature>
<feature type="domain" description="Gcp-like" evidence="9">
    <location>
        <begin position="23"/>
        <end position="335"/>
    </location>
</feature>
<dbReference type="CDD" id="cd24133">
    <property type="entry name" value="ASKHA_NBD_TsaD_bac"/>
    <property type="match status" value="1"/>
</dbReference>
<comment type="subcellular location">
    <subcellularLocation>
        <location evidence="8">Cytoplasm</location>
    </subcellularLocation>
</comment>
<proteinExistence type="inferred from homology"/>
<dbReference type="GO" id="GO:0002949">
    <property type="term" value="P:tRNA threonylcarbamoyladenosine modification"/>
    <property type="evidence" value="ECO:0007669"/>
    <property type="project" value="UniProtKB-UniRule"/>
</dbReference>
<keyword evidence="1 8" id="KW-0963">Cytoplasm</keyword>
<comment type="cofactor">
    <cofactor evidence="8">
        <name>Fe(2+)</name>
        <dbReference type="ChEBI" id="CHEBI:29033"/>
    </cofactor>
    <text evidence="8">Binds 1 Fe(2+) ion per subunit.</text>
</comment>
<feature type="binding site" evidence="8">
    <location>
        <position position="188"/>
    </location>
    <ligand>
        <name>substrate</name>
    </ligand>
</feature>
<dbReference type="GO" id="GO:0061711">
    <property type="term" value="F:tRNA N(6)-L-threonylcarbamoyladenine synthase activity"/>
    <property type="evidence" value="ECO:0007669"/>
    <property type="project" value="UniProtKB-EC"/>
</dbReference>
<dbReference type="InterPro" id="IPR000905">
    <property type="entry name" value="Gcp-like_dom"/>
</dbReference>
<dbReference type="Proteomes" id="UP000178771">
    <property type="component" value="Unassembled WGS sequence"/>
</dbReference>
<gene>
    <name evidence="8" type="primary">tsaD</name>
    <name evidence="10" type="ORF">A2982_01045</name>
</gene>
<keyword evidence="4 8" id="KW-0479">Metal-binding</keyword>
<keyword evidence="3 8" id="KW-0819">tRNA processing</keyword>
<keyword evidence="2 8" id="KW-0808">Transferase</keyword>
<dbReference type="PRINTS" id="PR00789">
    <property type="entry name" value="OSIALOPTASE"/>
</dbReference>
<dbReference type="STRING" id="1802624.A2982_01045"/>
<evidence type="ECO:0000256" key="1">
    <source>
        <dbReference type="ARBA" id="ARBA00022490"/>
    </source>
</evidence>